<organism evidence="3 4">
    <name type="scientific">Knipowitschia caucasica</name>
    <name type="common">Caucasian dwarf goby</name>
    <name type="synonym">Pomatoschistus caucasicus</name>
    <dbReference type="NCBI Taxonomy" id="637954"/>
    <lineage>
        <taxon>Eukaryota</taxon>
        <taxon>Metazoa</taxon>
        <taxon>Chordata</taxon>
        <taxon>Craniata</taxon>
        <taxon>Vertebrata</taxon>
        <taxon>Euteleostomi</taxon>
        <taxon>Actinopterygii</taxon>
        <taxon>Neopterygii</taxon>
        <taxon>Teleostei</taxon>
        <taxon>Neoteleostei</taxon>
        <taxon>Acanthomorphata</taxon>
        <taxon>Gobiaria</taxon>
        <taxon>Gobiiformes</taxon>
        <taxon>Gobioidei</taxon>
        <taxon>Gobiidae</taxon>
        <taxon>Gobiinae</taxon>
        <taxon>Knipowitschia</taxon>
    </lineage>
</organism>
<sequence>MFSCCSPAADVDLKLLLCSGKKNNNPAHPDYTVLKELTKSTTLDRFKRAQKRKAPSTTLVSRKERKSHRDDIKMDIGTQILDLKEDISSLRNDTRADIKTLREELTGELAKLSNKQAEATRQMEDMGNTLSDTIDRVAALEHNQQLMTKKCKTLQEKCADFENRSRRCNLRFVGVVEDSEKGNMLTFLPVFIREILGRENFDSPLVIDRAHRSLGPKPASTDRPRSIVACFHYFSDRQKILDLAKSKGKLVYDGRQVHIFPDMTPEVGKMRAAFNDIKRKLRDAGVSYSLFFPAKLVVTVKGERHSFDSPQAAESFYQQHVK</sequence>
<dbReference type="AlphaFoldDB" id="A0AAV2MHP4"/>
<dbReference type="InterPro" id="IPR004244">
    <property type="entry name" value="Transposase_22"/>
</dbReference>
<keyword evidence="1" id="KW-0175">Coiled coil</keyword>
<dbReference type="PANTHER" id="PTHR11505">
    <property type="entry name" value="L1 TRANSPOSABLE ELEMENT-RELATED"/>
    <property type="match status" value="1"/>
</dbReference>
<evidence type="ECO:0000313" key="3">
    <source>
        <dbReference type="EMBL" id="CAL1612953.1"/>
    </source>
</evidence>
<evidence type="ECO:0000256" key="2">
    <source>
        <dbReference type="SAM" id="MobiDB-lite"/>
    </source>
</evidence>
<accession>A0AAV2MHP4</accession>
<evidence type="ECO:0008006" key="5">
    <source>
        <dbReference type="Google" id="ProtNLM"/>
    </source>
</evidence>
<dbReference type="Gene3D" id="3.30.70.1820">
    <property type="entry name" value="L1 transposable element, RRM domain"/>
    <property type="match status" value="1"/>
</dbReference>
<name>A0AAV2MHP4_KNICA</name>
<reference evidence="3 4" key="1">
    <citation type="submission" date="2024-04" db="EMBL/GenBank/DDBJ databases">
        <authorList>
            <person name="Waldvogel A.-M."/>
            <person name="Schoenle A."/>
        </authorList>
    </citation>
    <scope>NUCLEOTIDE SEQUENCE [LARGE SCALE GENOMIC DNA]</scope>
</reference>
<feature type="coiled-coil region" evidence="1">
    <location>
        <begin position="95"/>
        <end position="157"/>
    </location>
</feature>
<proteinExistence type="predicted"/>
<dbReference type="EMBL" id="OZ035830">
    <property type="protein sequence ID" value="CAL1612953.1"/>
    <property type="molecule type" value="Genomic_DNA"/>
</dbReference>
<protein>
    <recommendedName>
        <fullName evidence="5">L1 transposable element RRM domain-containing protein</fullName>
    </recommendedName>
</protein>
<dbReference type="Proteomes" id="UP001497482">
    <property type="component" value="Chromosome 8"/>
</dbReference>
<evidence type="ECO:0000256" key="1">
    <source>
        <dbReference type="SAM" id="Coils"/>
    </source>
</evidence>
<feature type="region of interest" description="Disordered" evidence="2">
    <location>
        <begin position="48"/>
        <end position="67"/>
    </location>
</feature>
<evidence type="ECO:0000313" key="4">
    <source>
        <dbReference type="Proteomes" id="UP001497482"/>
    </source>
</evidence>
<keyword evidence="4" id="KW-1185">Reference proteome</keyword>
<gene>
    <name evidence="3" type="ORF">KC01_LOCUS39230</name>
</gene>